<dbReference type="Proteomes" id="UP000179467">
    <property type="component" value="Unassembled WGS sequence"/>
</dbReference>
<name>A0A1S1H8Z7_9SPHN</name>
<keyword evidence="2" id="KW-1185">Reference proteome</keyword>
<dbReference type="OrthoDB" id="7206991at2"/>
<dbReference type="EMBL" id="MIPT01000001">
    <property type="protein sequence ID" value="OHT18588.1"/>
    <property type="molecule type" value="Genomic_DNA"/>
</dbReference>
<dbReference type="RefSeq" id="WP_070932236.1">
    <property type="nucleotide sequence ID" value="NZ_MIPT01000001.1"/>
</dbReference>
<comment type="caution">
    <text evidence="1">The sequence shown here is derived from an EMBL/GenBank/DDBJ whole genome shotgun (WGS) entry which is preliminary data.</text>
</comment>
<protein>
    <submittedName>
        <fullName evidence="1">Uncharacterized protein</fullName>
    </submittedName>
</protein>
<proteinExistence type="predicted"/>
<accession>A0A1S1H8Z7</accession>
<gene>
    <name evidence="1" type="ORF">BHE75_00562</name>
</gene>
<evidence type="ECO:0000313" key="2">
    <source>
        <dbReference type="Proteomes" id="UP000179467"/>
    </source>
</evidence>
<reference evidence="1 2" key="1">
    <citation type="submission" date="2016-09" db="EMBL/GenBank/DDBJ databases">
        <title>Metabolic pathway, cell adaptation mechanisms and a novel monoxygenase revealed through proteogenomic-transcription analysis of a Sphingomonas haloaromaticamans strain degrading the fungicide ortho-phenylphenol.</title>
        <authorList>
            <person name="Perruchon C."/>
            <person name="Papadopoulou E.S."/>
            <person name="Rousidou C."/>
            <person name="Vasileiadis S."/>
            <person name="Tanou G."/>
            <person name="Amoutzias G."/>
            <person name="Molassiotis A."/>
            <person name="Karpouzas D.G."/>
        </authorList>
    </citation>
    <scope>NUCLEOTIDE SEQUENCE [LARGE SCALE GENOMIC DNA]</scope>
    <source>
        <strain evidence="1 2">P3</strain>
    </source>
</reference>
<evidence type="ECO:0000313" key="1">
    <source>
        <dbReference type="EMBL" id="OHT18588.1"/>
    </source>
</evidence>
<organism evidence="1 2">
    <name type="scientific">Edaphosphingomonas haloaromaticamans</name>
    <dbReference type="NCBI Taxonomy" id="653954"/>
    <lineage>
        <taxon>Bacteria</taxon>
        <taxon>Pseudomonadati</taxon>
        <taxon>Pseudomonadota</taxon>
        <taxon>Alphaproteobacteria</taxon>
        <taxon>Sphingomonadales</taxon>
        <taxon>Rhizorhabdaceae</taxon>
        <taxon>Edaphosphingomonas</taxon>
    </lineage>
</organism>
<sequence>MTKTPKLNDLQLILLATAAQREDGSILPPPDSLGDQAERIRKAIPALLRRELIAEIPVTDRSRIWREEDQQAIGLVITEAGRTIIAAEESEEQAADMQVPDIATTTRAHVRSVHELDESMSALAIQNS</sequence>
<dbReference type="AlphaFoldDB" id="A0A1S1H8Z7"/>